<dbReference type="Gene3D" id="3.90.380.10">
    <property type="entry name" value="Naphthalene 1,2-dioxygenase Alpha Subunit, Chain A, domain 1"/>
    <property type="match status" value="1"/>
</dbReference>
<dbReference type="GO" id="GO:0051537">
    <property type="term" value="F:2 iron, 2 sulfur cluster binding"/>
    <property type="evidence" value="ECO:0007669"/>
    <property type="project" value="UniProtKB-KW"/>
</dbReference>
<dbReference type="GO" id="GO:0004497">
    <property type="term" value="F:monooxygenase activity"/>
    <property type="evidence" value="ECO:0007669"/>
    <property type="project" value="UniProtKB-ARBA"/>
</dbReference>
<dbReference type="AlphaFoldDB" id="A0A1I2F1B9"/>
<evidence type="ECO:0000256" key="5">
    <source>
        <dbReference type="ARBA" id="ARBA00023002"/>
    </source>
</evidence>
<dbReference type="STRING" id="930128.SAMN05192532_10833"/>
<evidence type="ECO:0000313" key="10">
    <source>
        <dbReference type="EMBL" id="SFE98955.1"/>
    </source>
</evidence>
<evidence type="ECO:0000256" key="4">
    <source>
        <dbReference type="ARBA" id="ARBA00022964"/>
    </source>
</evidence>
<keyword evidence="2" id="KW-0001">2Fe-2S</keyword>
<dbReference type="InterPro" id="IPR015879">
    <property type="entry name" value="Ring_hydroxy_dOase_asu_C_dom"/>
</dbReference>
<keyword evidence="11" id="KW-1185">Reference proteome</keyword>
<keyword evidence="3" id="KW-0479">Metal-binding</keyword>
<dbReference type="Proteomes" id="UP000199516">
    <property type="component" value="Unassembled WGS sequence"/>
</dbReference>
<name>A0A1I2F1B9_9BACI</name>
<keyword evidence="5" id="KW-0560">Oxidoreductase</keyword>
<dbReference type="PANTHER" id="PTHR43756:SF1">
    <property type="entry name" value="3-PHENYLPROPIONATE_CINNAMIC ACID DIOXYGENASE SUBUNIT ALPHA"/>
    <property type="match status" value="1"/>
</dbReference>
<dbReference type="InterPro" id="IPR001663">
    <property type="entry name" value="Rng_hydr_dOase-A"/>
</dbReference>
<dbReference type="GO" id="GO:0005506">
    <property type="term" value="F:iron ion binding"/>
    <property type="evidence" value="ECO:0007669"/>
    <property type="project" value="InterPro"/>
</dbReference>
<dbReference type="GO" id="GO:0016705">
    <property type="term" value="F:oxidoreductase activity, acting on paired donors, with incorporation or reduction of molecular oxygen"/>
    <property type="evidence" value="ECO:0007669"/>
    <property type="project" value="UniProtKB-ARBA"/>
</dbReference>
<evidence type="ECO:0000313" key="11">
    <source>
        <dbReference type="Proteomes" id="UP000199516"/>
    </source>
</evidence>
<dbReference type="InterPro" id="IPR036922">
    <property type="entry name" value="Rieske_2Fe-2S_sf"/>
</dbReference>
<evidence type="ECO:0000256" key="2">
    <source>
        <dbReference type="ARBA" id="ARBA00022714"/>
    </source>
</evidence>
<dbReference type="SUPFAM" id="SSF50022">
    <property type="entry name" value="ISP domain"/>
    <property type="match status" value="1"/>
</dbReference>
<comment type="similarity">
    <text evidence="1">Belongs to the bacterial ring-hydroxylating dioxygenase alpha subunit family.</text>
</comment>
<dbReference type="OrthoDB" id="9800776at2"/>
<dbReference type="GO" id="GO:0051213">
    <property type="term" value="F:dioxygenase activity"/>
    <property type="evidence" value="ECO:0007669"/>
    <property type="project" value="UniProtKB-KW"/>
</dbReference>
<dbReference type="Pfam" id="PF00355">
    <property type="entry name" value="Rieske"/>
    <property type="match status" value="1"/>
</dbReference>
<keyword evidence="7" id="KW-0411">Iron-sulfur</keyword>
<evidence type="ECO:0000256" key="3">
    <source>
        <dbReference type="ARBA" id="ARBA00022723"/>
    </source>
</evidence>
<organism evidence="10 11">
    <name type="scientific">Alteribacillus iranensis</name>
    <dbReference type="NCBI Taxonomy" id="930128"/>
    <lineage>
        <taxon>Bacteria</taxon>
        <taxon>Bacillati</taxon>
        <taxon>Bacillota</taxon>
        <taxon>Bacilli</taxon>
        <taxon>Bacillales</taxon>
        <taxon>Bacillaceae</taxon>
        <taxon>Alteribacillus</taxon>
    </lineage>
</organism>
<dbReference type="InterPro" id="IPR015881">
    <property type="entry name" value="ARHD_Rieske_2Fe_2S"/>
</dbReference>
<keyword evidence="6" id="KW-0408">Iron</keyword>
<accession>A0A1I2F1B9</accession>
<evidence type="ECO:0000259" key="9">
    <source>
        <dbReference type="PROSITE" id="PS51296"/>
    </source>
</evidence>
<dbReference type="PRINTS" id="PR00090">
    <property type="entry name" value="RNGDIOXGNASE"/>
</dbReference>
<proteinExistence type="inferred from homology"/>
<dbReference type="EMBL" id="FONT01000008">
    <property type="protein sequence ID" value="SFE98955.1"/>
    <property type="molecule type" value="Genomic_DNA"/>
</dbReference>
<dbReference type="Gene3D" id="2.102.10.10">
    <property type="entry name" value="Rieske [2Fe-2S] iron-sulphur domain"/>
    <property type="match status" value="1"/>
</dbReference>
<reference evidence="10 11" key="1">
    <citation type="submission" date="2016-10" db="EMBL/GenBank/DDBJ databases">
        <authorList>
            <person name="de Groot N.N."/>
        </authorList>
    </citation>
    <scope>NUCLEOTIDE SEQUENCE [LARGE SCALE GENOMIC DNA]</scope>
    <source>
        <strain evidence="10 11">DSM 23995</strain>
    </source>
</reference>
<dbReference type="PANTHER" id="PTHR43756">
    <property type="entry name" value="CHOLINE MONOOXYGENASE, CHLOROPLASTIC"/>
    <property type="match status" value="1"/>
</dbReference>
<protein>
    <submittedName>
        <fullName evidence="10">Phenylpropionate dioxygenase, large terminal subunit</fullName>
    </submittedName>
</protein>
<evidence type="ECO:0000256" key="8">
    <source>
        <dbReference type="ARBA" id="ARBA00023027"/>
    </source>
</evidence>
<dbReference type="SUPFAM" id="SSF55961">
    <property type="entry name" value="Bet v1-like"/>
    <property type="match status" value="1"/>
</dbReference>
<evidence type="ECO:0000256" key="1">
    <source>
        <dbReference type="ARBA" id="ARBA00008751"/>
    </source>
</evidence>
<keyword evidence="8" id="KW-0520">NAD</keyword>
<dbReference type="Pfam" id="PF00848">
    <property type="entry name" value="Ring_hydroxyl_A"/>
    <property type="match status" value="1"/>
</dbReference>
<dbReference type="InterPro" id="IPR017941">
    <property type="entry name" value="Rieske_2Fe-2S"/>
</dbReference>
<evidence type="ECO:0000256" key="7">
    <source>
        <dbReference type="ARBA" id="ARBA00023014"/>
    </source>
</evidence>
<gene>
    <name evidence="10" type="ORF">SAMN05192532_10833</name>
</gene>
<evidence type="ECO:0000256" key="6">
    <source>
        <dbReference type="ARBA" id="ARBA00023004"/>
    </source>
</evidence>
<keyword evidence="4 10" id="KW-0223">Dioxygenase</keyword>
<feature type="domain" description="Rieske" evidence="9">
    <location>
        <begin position="61"/>
        <end position="170"/>
    </location>
</feature>
<sequence>MTLSIIDTGKFPRLEDMTKSELIQHLKETVKPEEGIIPAYIFSHPKVYELEMEKIFLKSWLFLAHKSEIPNKGDFVTRQMGEHSVIVTHGSDGDIHVLLNVCTHRGMKLCRMDHGNEKSFVCPYHGFNFKNTGDLAGVPFQKEVYGDTLDKSKMGLKEIRHDEYAGLIFATFNEEAVPLDEYLGDIKWYLDLAFNRAEMEVQGPPMKWVVNASWKLGSDNTISDSYHTLVSHGSIAKLGLVPSGDYSKYGYQIYTGNGHGLNLGMPNPHFAFPEELTEEYKERLSPEQWGVLEKLKNMIVCVSPHMMILISSMDFKGKQVSNTSFRLWQPKGPDKIEITQWQIVEKNATKEWKELSNQTNSLTFGASGIFEQDDSENWTDITQNSKGAYHLQENTFFNYTQGMHKKPVDDFVGPGIAYENKFNEANARAFFRNWLDQVTAE</sequence>
<dbReference type="PROSITE" id="PS51296">
    <property type="entry name" value="RIESKE"/>
    <property type="match status" value="1"/>
</dbReference>
<dbReference type="PROSITE" id="PS00570">
    <property type="entry name" value="RING_HYDROXYL_ALPHA"/>
    <property type="match status" value="1"/>
</dbReference>